<reference evidence="1" key="1">
    <citation type="submission" date="2022-07" db="EMBL/GenBank/DDBJ databases">
        <title>The genome of Lyophyllum shimeji provides insight into the initial evolution of ectomycorrhizal fungal genome.</title>
        <authorList>
            <person name="Kobayashi Y."/>
            <person name="Shibata T."/>
            <person name="Hirakawa H."/>
            <person name="Shigenobu S."/>
            <person name="Nishiyama T."/>
            <person name="Yamada A."/>
            <person name="Hasebe M."/>
            <person name="Kawaguchi M."/>
        </authorList>
    </citation>
    <scope>NUCLEOTIDE SEQUENCE</scope>
    <source>
        <strain evidence="1">AT787</strain>
    </source>
</reference>
<organism evidence="1 2">
    <name type="scientific">Lyophyllum shimeji</name>
    <name type="common">Hon-shimeji</name>
    <name type="synonym">Tricholoma shimeji</name>
    <dbReference type="NCBI Taxonomy" id="47721"/>
    <lineage>
        <taxon>Eukaryota</taxon>
        <taxon>Fungi</taxon>
        <taxon>Dikarya</taxon>
        <taxon>Basidiomycota</taxon>
        <taxon>Agaricomycotina</taxon>
        <taxon>Agaricomycetes</taxon>
        <taxon>Agaricomycetidae</taxon>
        <taxon>Agaricales</taxon>
        <taxon>Tricholomatineae</taxon>
        <taxon>Lyophyllaceae</taxon>
        <taxon>Lyophyllum</taxon>
    </lineage>
</organism>
<comment type="caution">
    <text evidence="1">The sequence shown here is derived from an EMBL/GenBank/DDBJ whole genome shotgun (WGS) entry which is preliminary data.</text>
</comment>
<dbReference type="EMBL" id="BRPK01000015">
    <property type="protein sequence ID" value="GLB44028.1"/>
    <property type="molecule type" value="Genomic_DNA"/>
</dbReference>
<evidence type="ECO:0000313" key="2">
    <source>
        <dbReference type="Proteomes" id="UP001063166"/>
    </source>
</evidence>
<dbReference type="Proteomes" id="UP001063166">
    <property type="component" value="Unassembled WGS sequence"/>
</dbReference>
<accession>A0A9P3PYS2</accession>
<proteinExistence type="predicted"/>
<dbReference type="AlphaFoldDB" id="A0A9P3PYS2"/>
<name>A0A9P3PYS2_LYOSH</name>
<sequence>MVASIDLASETVALAALALVCLVIVAEHVAAYASNPSHHQHANASGSHALPFPNEARSLVGNSTHTRIRTLLLRQCNVSTISRRSTHKRSSTGRTRSWLNWGWTSGGARSCKIPGCWRGWTSRNGGRI</sequence>
<gene>
    <name evidence="1" type="ORF">LshimejAT787_1502120</name>
</gene>
<protein>
    <submittedName>
        <fullName evidence="1">Uncharacterized protein</fullName>
    </submittedName>
</protein>
<keyword evidence="2" id="KW-1185">Reference proteome</keyword>
<evidence type="ECO:0000313" key="1">
    <source>
        <dbReference type="EMBL" id="GLB44028.1"/>
    </source>
</evidence>